<dbReference type="InterPro" id="IPR011990">
    <property type="entry name" value="TPR-like_helical_dom_sf"/>
</dbReference>
<evidence type="ECO:0000256" key="4">
    <source>
        <dbReference type="ARBA" id="ARBA00023136"/>
    </source>
</evidence>
<keyword evidence="4" id="KW-0472">Membrane</keyword>
<name>A0A3R6IFF2_9BACT</name>
<feature type="region of interest" description="Disordered" evidence="6">
    <location>
        <begin position="570"/>
        <end position="614"/>
    </location>
</feature>
<evidence type="ECO:0000313" key="9">
    <source>
        <dbReference type="Proteomes" id="UP000286501"/>
    </source>
</evidence>
<dbReference type="InterPro" id="IPR012944">
    <property type="entry name" value="SusD_RagB_dom"/>
</dbReference>
<comment type="caution">
    <text evidence="8">The sequence shown here is derived from an EMBL/GenBank/DDBJ whole genome shotgun (WGS) entry which is preliminary data.</text>
</comment>
<evidence type="ECO:0000256" key="5">
    <source>
        <dbReference type="ARBA" id="ARBA00023237"/>
    </source>
</evidence>
<keyword evidence="5" id="KW-0998">Cell outer membrane</keyword>
<gene>
    <name evidence="8" type="ORF">DW250_07880</name>
</gene>
<sequence>MKKILVNISLAMLAVGGMTSCSDILDKEVDLTYTDENIYSNYDRTRGVLANAYTYLPDAFAGYTDGQFRAASRDCMTDNALSYWNVHYYHSVLNDSYDAKNHWFANSYWSNDLKGIRVCNDFISKARESVIGNAEKSGDDNKLCDRYKAEARFIRAILHFDMIGYFGAVPIEDHVLDNAEAASITRTPAPEALKWVADECDAIIQSGALPFRYSNENENWGRINGAAVYALKSRALLYRASALNNPTNDVTWWQEAADAALAFINANKSSANPYRLYTTSDNNPNKNYYECFTSTPHLNPEYILSRSEWNTREIEMFNTPCGFSGNVNSTGRVNPTQNLVDSYETINGLPIDQDPSYNDQDPYKNRDPRLEQTIFHQGSIWGDKSQDEERAVDVSVGGKDYQELHGGTTTGYYSKKFVHNMSFKNPTTYITACPIFRYAEILLNAAEALNEAKGPDAAYDYVNQVRARVGMPAYKGMTKEQLRERIRNERRIELAFEDHRFFDERRWKLFDGKSAATEKSEPRYKQVYNIYSVVVTPDESQVYTYRNDNTHPTRAFSSPKNYYFPVPDDTYKKNPNLGQNAGWELSDAPKKDDTTEGGDNTEGGETTEGETTGK</sequence>
<evidence type="ECO:0000256" key="6">
    <source>
        <dbReference type="SAM" id="MobiDB-lite"/>
    </source>
</evidence>
<comment type="subcellular location">
    <subcellularLocation>
        <location evidence="1">Cell outer membrane</location>
    </subcellularLocation>
</comment>
<dbReference type="AlphaFoldDB" id="A0A3R6IFF2"/>
<comment type="similarity">
    <text evidence="2">Belongs to the SusD family.</text>
</comment>
<dbReference type="RefSeq" id="WP_118200864.1">
    <property type="nucleotide sequence ID" value="NZ_QRIE01000029.1"/>
</dbReference>
<evidence type="ECO:0000256" key="1">
    <source>
        <dbReference type="ARBA" id="ARBA00004442"/>
    </source>
</evidence>
<keyword evidence="3" id="KW-0732">Signal</keyword>
<dbReference type="Pfam" id="PF07980">
    <property type="entry name" value="SusD_RagB"/>
    <property type="match status" value="1"/>
</dbReference>
<evidence type="ECO:0000256" key="3">
    <source>
        <dbReference type="ARBA" id="ARBA00022729"/>
    </source>
</evidence>
<dbReference type="Proteomes" id="UP000286501">
    <property type="component" value="Unassembled WGS sequence"/>
</dbReference>
<feature type="domain" description="RagB/SusD" evidence="7">
    <location>
        <begin position="301"/>
        <end position="583"/>
    </location>
</feature>
<dbReference type="PROSITE" id="PS51257">
    <property type="entry name" value="PROKAR_LIPOPROTEIN"/>
    <property type="match status" value="1"/>
</dbReference>
<proteinExistence type="inferred from homology"/>
<reference evidence="8 9" key="1">
    <citation type="submission" date="2018-08" db="EMBL/GenBank/DDBJ databases">
        <title>A genome reference for cultivated species of the human gut microbiota.</title>
        <authorList>
            <person name="Zou Y."/>
            <person name="Xue W."/>
            <person name="Luo G."/>
        </authorList>
    </citation>
    <scope>NUCLEOTIDE SEQUENCE [LARGE SCALE GENOMIC DNA]</scope>
    <source>
        <strain evidence="8 9">AM22-1</strain>
    </source>
</reference>
<dbReference type="SUPFAM" id="SSF48452">
    <property type="entry name" value="TPR-like"/>
    <property type="match status" value="1"/>
</dbReference>
<organism evidence="8 9">
    <name type="scientific">Segatella copri</name>
    <dbReference type="NCBI Taxonomy" id="165179"/>
    <lineage>
        <taxon>Bacteria</taxon>
        <taxon>Pseudomonadati</taxon>
        <taxon>Bacteroidota</taxon>
        <taxon>Bacteroidia</taxon>
        <taxon>Bacteroidales</taxon>
        <taxon>Prevotellaceae</taxon>
        <taxon>Segatella</taxon>
    </lineage>
</organism>
<evidence type="ECO:0000313" key="8">
    <source>
        <dbReference type="EMBL" id="RHG65815.1"/>
    </source>
</evidence>
<accession>A0A3R6IFF2</accession>
<dbReference type="Gene3D" id="1.25.40.390">
    <property type="match status" value="1"/>
</dbReference>
<evidence type="ECO:0000259" key="7">
    <source>
        <dbReference type="Pfam" id="PF07980"/>
    </source>
</evidence>
<dbReference type="GO" id="GO:0009279">
    <property type="term" value="C:cell outer membrane"/>
    <property type="evidence" value="ECO:0007669"/>
    <property type="project" value="UniProtKB-SubCell"/>
</dbReference>
<dbReference type="EMBL" id="QRIN01000027">
    <property type="protein sequence ID" value="RHG65815.1"/>
    <property type="molecule type" value="Genomic_DNA"/>
</dbReference>
<evidence type="ECO:0000256" key="2">
    <source>
        <dbReference type="ARBA" id="ARBA00006275"/>
    </source>
</evidence>
<protein>
    <submittedName>
        <fullName evidence="8">RagB/SusD family nutrient uptake outer membrane protein</fullName>
    </submittedName>
</protein>